<proteinExistence type="predicted"/>
<evidence type="ECO:0000313" key="2">
    <source>
        <dbReference type="Proteomes" id="UP000076722"/>
    </source>
</evidence>
<evidence type="ECO:0000313" key="1">
    <source>
        <dbReference type="EMBL" id="KZS96398.1"/>
    </source>
</evidence>
<protein>
    <submittedName>
        <fullName evidence="1">Uncharacterized protein</fullName>
    </submittedName>
</protein>
<name>A0A164XXY6_9AGAM</name>
<dbReference type="AlphaFoldDB" id="A0A164XXY6"/>
<organism evidence="1 2">
    <name type="scientific">Sistotremastrum niveocremeum HHB9708</name>
    <dbReference type="NCBI Taxonomy" id="1314777"/>
    <lineage>
        <taxon>Eukaryota</taxon>
        <taxon>Fungi</taxon>
        <taxon>Dikarya</taxon>
        <taxon>Basidiomycota</taxon>
        <taxon>Agaricomycotina</taxon>
        <taxon>Agaricomycetes</taxon>
        <taxon>Sistotremastrales</taxon>
        <taxon>Sistotremastraceae</taxon>
        <taxon>Sertulicium</taxon>
        <taxon>Sertulicium niveocremeum</taxon>
    </lineage>
</organism>
<gene>
    <name evidence="1" type="ORF">SISNIDRAFT_451107</name>
</gene>
<dbReference type="Proteomes" id="UP000076722">
    <property type="component" value="Unassembled WGS sequence"/>
</dbReference>
<reference evidence="1 2" key="1">
    <citation type="journal article" date="2016" name="Mol. Biol. Evol.">
        <title>Comparative Genomics of Early-Diverging Mushroom-Forming Fungi Provides Insights into the Origins of Lignocellulose Decay Capabilities.</title>
        <authorList>
            <person name="Nagy L.G."/>
            <person name="Riley R."/>
            <person name="Tritt A."/>
            <person name="Adam C."/>
            <person name="Daum C."/>
            <person name="Floudas D."/>
            <person name="Sun H."/>
            <person name="Yadav J.S."/>
            <person name="Pangilinan J."/>
            <person name="Larsson K.H."/>
            <person name="Matsuura K."/>
            <person name="Barry K."/>
            <person name="Labutti K."/>
            <person name="Kuo R."/>
            <person name="Ohm R.A."/>
            <person name="Bhattacharya S.S."/>
            <person name="Shirouzu T."/>
            <person name="Yoshinaga Y."/>
            <person name="Martin F.M."/>
            <person name="Grigoriev I.V."/>
            <person name="Hibbett D.S."/>
        </authorList>
    </citation>
    <scope>NUCLEOTIDE SEQUENCE [LARGE SCALE GENOMIC DNA]</scope>
    <source>
        <strain evidence="1 2">HHB9708</strain>
    </source>
</reference>
<accession>A0A164XXY6</accession>
<keyword evidence="2" id="KW-1185">Reference proteome</keyword>
<dbReference type="EMBL" id="KV419399">
    <property type="protein sequence ID" value="KZS96398.1"/>
    <property type="molecule type" value="Genomic_DNA"/>
</dbReference>
<sequence>MTAPIHRLSPYCLCLVVEHIRSDIHSKGTTKRSIATSGATFAGQVLAPITNSRRRVEGTLGRLVIKSGYERHKFVDSNGSTSATGGESLVRSSARVVAYLGHIPPVPTSMHVTVMRSNAGYVCLALEMHARGREVLDHAYCVVASHVLSGREFEGKCILVRM</sequence>